<dbReference type="Proteomes" id="UP000604046">
    <property type="component" value="Unassembled WGS sequence"/>
</dbReference>
<evidence type="ECO:0000256" key="3">
    <source>
        <dbReference type="ARBA" id="ARBA00022490"/>
    </source>
</evidence>
<dbReference type="InterPro" id="IPR011993">
    <property type="entry name" value="PH-like_dom_sf"/>
</dbReference>
<organism evidence="6 7">
    <name type="scientific">Symbiodinium natans</name>
    <dbReference type="NCBI Taxonomy" id="878477"/>
    <lineage>
        <taxon>Eukaryota</taxon>
        <taxon>Sar</taxon>
        <taxon>Alveolata</taxon>
        <taxon>Dinophyceae</taxon>
        <taxon>Suessiales</taxon>
        <taxon>Symbiodiniaceae</taxon>
        <taxon>Symbiodinium</taxon>
    </lineage>
</organism>
<keyword evidence="3" id="KW-0963">Cytoplasm</keyword>
<evidence type="ECO:0000256" key="5">
    <source>
        <dbReference type="SAM" id="MobiDB-lite"/>
    </source>
</evidence>
<dbReference type="GO" id="GO:0003729">
    <property type="term" value="F:mRNA binding"/>
    <property type="evidence" value="ECO:0007669"/>
    <property type="project" value="TreeGrafter"/>
</dbReference>
<dbReference type="PANTHER" id="PTHR16290:SF0">
    <property type="entry name" value="DECAPPING PROTEIN 1, ISOFORM A"/>
    <property type="match status" value="1"/>
</dbReference>
<dbReference type="Pfam" id="PF06058">
    <property type="entry name" value="DCP1"/>
    <property type="match status" value="1"/>
</dbReference>
<proteinExistence type="inferred from homology"/>
<dbReference type="SUPFAM" id="SSF50729">
    <property type="entry name" value="PH domain-like"/>
    <property type="match status" value="1"/>
</dbReference>
<dbReference type="PANTHER" id="PTHR16290">
    <property type="entry name" value="TRANSCRIPTION FACTOR SMIF DECAPPING ENZYME DCP1"/>
    <property type="match status" value="1"/>
</dbReference>
<dbReference type="GO" id="GO:0031087">
    <property type="term" value="P:deadenylation-independent decapping of nuclear-transcribed mRNA"/>
    <property type="evidence" value="ECO:0007669"/>
    <property type="project" value="TreeGrafter"/>
</dbReference>
<evidence type="ECO:0008006" key="8">
    <source>
        <dbReference type="Google" id="ProtNLM"/>
    </source>
</evidence>
<evidence type="ECO:0000256" key="4">
    <source>
        <dbReference type="ARBA" id="ARBA00022664"/>
    </source>
</evidence>
<comment type="caution">
    <text evidence="6">The sequence shown here is derived from an EMBL/GenBank/DDBJ whole genome shotgun (WGS) entry which is preliminary data.</text>
</comment>
<evidence type="ECO:0000256" key="2">
    <source>
        <dbReference type="ARBA" id="ARBA00008778"/>
    </source>
</evidence>
<keyword evidence="7" id="KW-1185">Reference proteome</keyword>
<name>A0A812GHG6_9DINO</name>
<dbReference type="GO" id="GO:0000290">
    <property type="term" value="P:deadenylation-dependent decapping of nuclear-transcribed mRNA"/>
    <property type="evidence" value="ECO:0007669"/>
    <property type="project" value="InterPro"/>
</dbReference>
<evidence type="ECO:0000256" key="1">
    <source>
        <dbReference type="ARBA" id="ARBA00004496"/>
    </source>
</evidence>
<reference evidence="6" key="1">
    <citation type="submission" date="2021-02" db="EMBL/GenBank/DDBJ databases">
        <authorList>
            <person name="Dougan E. K."/>
            <person name="Rhodes N."/>
            <person name="Thang M."/>
            <person name="Chan C."/>
        </authorList>
    </citation>
    <scope>NUCLEOTIDE SEQUENCE</scope>
</reference>
<dbReference type="EMBL" id="CAJNDS010000029">
    <property type="protein sequence ID" value="CAE6924790.1"/>
    <property type="molecule type" value="Genomic_DNA"/>
</dbReference>
<dbReference type="Gene3D" id="2.30.29.30">
    <property type="entry name" value="Pleckstrin-homology domain (PH domain)/Phosphotyrosine-binding domain (PTB)"/>
    <property type="match status" value="1"/>
</dbReference>
<keyword evidence="4" id="KW-0507">mRNA processing</keyword>
<feature type="region of interest" description="Disordered" evidence="5">
    <location>
        <begin position="139"/>
        <end position="165"/>
    </location>
</feature>
<dbReference type="CDD" id="cd09804">
    <property type="entry name" value="Dcp1"/>
    <property type="match status" value="1"/>
</dbReference>
<protein>
    <recommendedName>
        <fullName evidence="8">mRNA-decapping enzyme-like protein</fullName>
    </recommendedName>
</protein>
<gene>
    <name evidence="6" type="ORF">SNAT2548_LOCUS603</name>
</gene>
<sequence length="204" mass="23248">MAAREVDQRLRGMLEPLQQQDPDISQIVTYSKFVVAYFLQQDGQSPGWRKANIEGPVYLVRRKTVPLYQIIVKNQFSTSDLIDNLHPEWELDCQKNYIFYKIEDPSKQIRGLWFHNDAERVKIENMLEQTMEEIRNKGMDVQPPTKQVAAQPPRLGESAANGDTQSADGVLVTKEGVRSALHAMADDDAFLETIMQKLKLKSGA</sequence>
<comment type="similarity">
    <text evidence="2">Belongs to the DCP1 family.</text>
</comment>
<dbReference type="AlphaFoldDB" id="A0A812GHG6"/>
<evidence type="ECO:0000313" key="7">
    <source>
        <dbReference type="Proteomes" id="UP000604046"/>
    </source>
</evidence>
<accession>A0A812GHG6</accession>
<dbReference type="OrthoDB" id="440673at2759"/>
<dbReference type="GO" id="GO:0006397">
    <property type="term" value="P:mRNA processing"/>
    <property type="evidence" value="ECO:0007669"/>
    <property type="project" value="UniProtKB-KW"/>
</dbReference>
<comment type="subcellular location">
    <subcellularLocation>
        <location evidence="1">Cytoplasm</location>
    </subcellularLocation>
</comment>
<dbReference type="InterPro" id="IPR010334">
    <property type="entry name" value="Dcp1"/>
</dbReference>
<dbReference type="GO" id="GO:0000932">
    <property type="term" value="C:P-body"/>
    <property type="evidence" value="ECO:0007669"/>
    <property type="project" value="TreeGrafter"/>
</dbReference>
<evidence type="ECO:0000313" key="6">
    <source>
        <dbReference type="EMBL" id="CAE6924790.1"/>
    </source>
</evidence>
<dbReference type="GO" id="GO:0008047">
    <property type="term" value="F:enzyme activator activity"/>
    <property type="evidence" value="ECO:0007669"/>
    <property type="project" value="InterPro"/>
</dbReference>